<accession>A0A0E3ELR5</accession>
<sequence>MAFDERYPLKDYLNSINYTKKSVMQSDDPAWEKKYPAYIVNKCMSHHMDTVMYSNEMNMCQHIDNKLQYDFFINTVRSRKRFSPWDKKQKINDLDAVKQYYGYSNEKAKQALNILTPDQLNVIKNKLNKGGKKK</sequence>
<dbReference type="EMBL" id="KJ019128">
    <property type="protein sequence ID" value="AIX38141.1"/>
    <property type="molecule type" value="Genomic_DNA"/>
</dbReference>
<organism evidence="1 5">
    <name type="scientific">Synechococcus phage ACG-2014c</name>
    <dbReference type="NCBI Taxonomy" id="1079998"/>
    <lineage>
        <taxon>Viruses</taxon>
        <taxon>Duplodnaviria</taxon>
        <taxon>Heunggongvirae</taxon>
        <taxon>Uroviricota</taxon>
        <taxon>Caudoviricetes</taxon>
        <taxon>Pantevenvirales</taxon>
        <taxon>Kyanoviridae</taxon>
        <taxon>Namakavirus</taxon>
        <taxon>Namakavirus smbcm6</taxon>
    </lineage>
</organism>
<dbReference type="Proteomes" id="UP000185280">
    <property type="component" value="Segment"/>
</dbReference>
<evidence type="ECO:0000313" key="3">
    <source>
        <dbReference type="EMBL" id="AIX38141.1"/>
    </source>
</evidence>
<gene>
    <name evidence="1" type="ORF">Syn7803C43_142</name>
    <name evidence="2" type="ORF">Syn7803C98_141</name>
    <name evidence="3" type="ORF">Syn7803US88_140</name>
</gene>
<dbReference type="Gene3D" id="1.20.272.50">
    <property type="entry name" value="Bacteriophage clamp loader A subunit, A' domain"/>
    <property type="match status" value="1"/>
</dbReference>
<dbReference type="EMBL" id="KJ019064">
    <property type="protein sequence ID" value="AIX22909.1"/>
    <property type="molecule type" value="Genomic_DNA"/>
</dbReference>
<dbReference type="Pfam" id="PF16790">
    <property type="entry name" value="Phage_clamp_A"/>
    <property type="match status" value="1"/>
</dbReference>
<dbReference type="EMBL" id="KJ019027">
    <property type="protein sequence ID" value="AIX14537.1"/>
    <property type="molecule type" value="Genomic_DNA"/>
</dbReference>
<proteinExistence type="predicted"/>
<evidence type="ECO:0000313" key="4">
    <source>
        <dbReference type="Proteomes" id="UP000185278"/>
    </source>
</evidence>
<protein>
    <submittedName>
        <fullName evidence="1">Clamp loader subunit</fullName>
    </submittedName>
</protein>
<reference evidence="4 5" key="1">
    <citation type="submission" date="2013-12" db="EMBL/GenBank/DDBJ databases">
        <title>Ecological redundancy of diverse viral populations within a natural community.</title>
        <authorList>
            <person name="Gregory A.C."/>
            <person name="LaButti K."/>
            <person name="Copeland A."/>
            <person name="Woyke T."/>
            <person name="Sullivan M.B."/>
        </authorList>
    </citation>
    <scope>NUCLEOTIDE SEQUENCE [LARGE SCALE GENOMIC DNA]</scope>
    <source>
        <strain evidence="1">Syn7803C43</strain>
        <strain evidence="2">Syn7803C98</strain>
        <strain evidence="3">Syn7803US88</strain>
    </source>
</reference>
<dbReference type="Proteomes" id="UP000185278">
    <property type="component" value="Segment"/>
</dbReference>
<evidence type="ECO:0000313" key="2">
    <source>
        <dbReference type="EMBL" id="AIX22909.1"/>
    </source>
</evidence>
<evidence type="ECO:0000313" key="5">
    <source>
        <dbReference type="Proteomes" id="UP000185279"/>
    </source>
</evidence>
<evidence type="ECO:0000313" key="1">
    <source>
        <dbReference type="EMBL" id="AIX14537.1"/>
    </source>
</evidence>
<name>A0A0E3ELR5_9CAUD</name>
<dbReference type="Proteomes" id="UP000185279">
    <property type="component" value="Segment"/>
</dbReference>
<dbReference type="GO" id="GO:0006260">
    <property type="term" value="P:DNA replication"/>
    <property type="evidence" value="ECO:0007669"/>
    <property type="project" value="InterPro"/>
</dbReference>
<dbReference type="InterPro" id="IPR031868">
    <property type="entry name" value="Phage_clamp_gp62"/>
</dbReference>
<dbReference type="GO" id="GO:0003677">
    <property type="term" value="F:DNA binding"/>
    <property type="evidence" value="ECO:0007669"/>
    <property type="project" value="InterPro"/>
</dbReference>